<dbReference type="GO" id="GO:0003700">
    <property type="term" value="F:DNA-binding transcription factor activity"/>
    <property type="evidence" value="ECO:0007669"/>
    <property type="project" value="InterPro"/>
</dbReference>
<dbReference type="CDD" id="cd07377">
    <property type="entry name" value="WHTH_GntR"/>
    <property type="match status" value="1"/>
</dbReference>
<dbReference type="InterPro" id="IPR050679">
    <property type="entry name" value="Bact_HTH_transcr_reg"/>
</dbReference>
<dbReference type="RefSeq" id="WP_083920109.1">
    <property type="nucleotide sequence ID" value="NZ_CP022753.1"/>
</dbReference>
<dbReference type="OrthoDB" id="4338617at2"/>
<evidence type="ECO:0000256" key="1">
    <source>
        <dbReference type="ARBA" id="ARBA00023015"/>
    </source>
</evidence>
<dbReference type="InterPro" id="IPR000524">
    <property type="entry name" value="Tscrpt_reg_HTH_GntR"/>
</dbReference>
<name>A0A223S1W4_9ACTN</name>
<feature type="domain" description="HTH gntR-type" evidence="4">
    <location>
        <begin position="9"/>
        <end position="77"/>
    </location>
</feature>
<reference evidence="5 6" key="1">
    <citation type="submission" date="2017-08" db="EMBL/GenBank/DDBJ databases">
        <title>The complete genome sequence of Nocardiopsis gilva YIM 90087.</title>
        <authorList>
            <person name="Yin M."/>
            <person name="Tang S."/>
        </authorList>
    </citation>
    <scope>NUCLEOTIDE SEQUENCE [LARGE SCALE GENOMIC DNA]</scope>
    <source>
        <strain evidence="5 6">YIM 90087</strain>
    </source>
</reference>
<evidence type="ECO:0000259" key="4">
    <source>
        <dbReference type="PROSITE" id="PS50949"/>
    </source>
</evidence>
<dbReference type="SMART" id="SM00345">
    <property type="entry name" value="HTH_GNTR"/>
    <property type="match status" value="1"/>
</dbReference>
<protein>
    <submittedName>
        <fullName evidence="5">GntR family transcriptional regulator</fullName>
    </submittedName>
</protein>
<dbReference type="AlphaFoldDB" id="A0A223S1W4"/>
<dbReference type="Pfam" id="PF00392">
    <property type="entry name" value="GntR"/>
    <property type="match status" value="1"/>
</dbReference>
<dbReference type="PANTHER" id="PTHR44846:SF1">
    <property type="entry name" value="MANNOSYL-D-GLYCERATE TRANSPORT_METABOLISM SYSTEM REPRESSOR MNGR-RELATED"/>
    <property type="match status" value="1"/>
</dbReference>
<dbReference type="InterPro" id="IPR036388">
    <property type="entry name" value="WH-like_DNA-bd_sf"/>
</dbReference>
<dbReference type="InterPro" id="IPR036390">
    <property type="entry name" value="WH_DNA-bd_sf"/>
</dbReference>
<accession>A0A223S1W4</accession>
<dbReference type="KEGG" id="ngv:CDO52_04360"/>
<dbReference type="Gene3D" id="1.10.10.10">
    <property type="entry name" value="Winged helix-like DNA-binding domain superfamily/Winged helix DNA-binding domain"/>
    <property type="match status" value="1"/>
</dbReference>
<dbReference type="GO" id="GO:0045892">
    <property type="term" value="P:negative regulation of DNA-templated transcription"/>
    <property type="evidence" value="ECO:0007669"/>
    <property type="project" value="TreeGrafter"/>
</dbReference>
<dbReference type="Proteomes" id="UP000215005">
    <property type="component" value="Chromosome"/>
</dbReference>
<dbReference type="GO" id="GO:0003677">
    <property type="term" value="F:DNA binding"/>
    <property type="evidence" value="ECO:0007669"/>
    <property type="project" value="UniProtKB-KW"/>
</dbReference>
<evidence type="ECO:0000256" key="3">
    <source>
        <dbReference type="ARBA" id="ARBA00023163"/>
    </source>
</evidence>
<proteinExistence type="predicted"/>
<keyword evidence="6" id="KW-1185">Reference proteome</keyword>
<evidence type="ECO:0000313" key="6">
    <source>
        <dbReference type="Proteomes" id="UP000215005"/>
    </source>
</evidence>
<sequence length="82" mass="8673">MNADLDGPEPMYRQIAAVIAGRISDGTHEANRLVPSEAAVCEEFGVSRRTARSAYQVLAEQGLVVTAPGKGTYVAPKADGNR</sequence>
<evidence type="ECO:0000256" key="2">
    <source>
        <dbReference type="ARBA" id="ARBA00023125"/>
    </source>
</evidence>
<dbReference type="PRINTS" id="PR00035">
    <property type="entry name" value="HTHGNTR"/>
</dbReference>
<organism evidence="5 6">
    <name type="scientific">Nocardiopsis gilva YIM 90087</name>
    <dbReference type="NCBI Taxonomy" id="1235441"/>
    <lineage>
        <taxon>Bacteria</taxon>
        <taxon>Bacillati</taxon>
        <taxon>Actinomycetota</taxon>
        <taxon>Actinomycetes</taxon>
        <taxon>Streptosporangiales</taxon>
        <taxon>Nocardiopsidaceae</taxon>
        <taxon>Nocardiopsis</taxon>
    </lineage>
</organism>
<dbReference type="PANTHER" id="PTHR44846">
    <property type="entry name" value="MANNOSYL-D-GLYCERATE TRANSPORT/METABOLISM SYSTEM REPRESSOR MNGR-RELATED"/>
    <property type="match status" value="1"/>
</dbReference>
<evidence type="ECO:0000313" key="5">
    <source>
        <dbReference type="EMBL" id="ASU82116.1"/>
    </source>
</evidence>
<keyword evidence="1" id="KW-0805">Transcription regulation</keyword>
<dbReference type="EMBL" id="CP022753">
    <property type="protein sequence ID" value="ASU82116.1"/>
    <property type="molecule type" value="Genomic_DNA"/>
</dbReference>
<gene>
    <name evidence="5" type="ORF">CDO52_04360</name>
</gene>
<dbReference type="SUPFAM" id="SSF46785">
    <property type="entry name" value="Winged helix' DNA-binding domain"/>
    <property type="match status" value="1"/>
</dbReference>
<keyword evidence="2" id="KW-0238">DNA-binding</keyword>
<keyword evidence="3" id="KW-0804">Transcription</keyword>
<dbReference type="PROSITE" id="PS50949">
    <property type="entry name" value="HTH_GNTR"/>
    <property type="match status" value="1"/>
</dbReference>